<dbReference type="PANTHER" id="PTHR24229">
    <property type="entry name" value="NEUROPEPTIDES RECEPTOR"/>
    <property type="match status" value="1"/>
</dbReference>
<evidence type="ECO:0000256" key="7">
    <source>
        <dbReference type="ARBA" id="ARBA00023170"/>
    </source>
</evidence>
<sequence length="277" mass="31010">MITVHNVHVVNLAVIDIVFLCVCSVVDVIGMGVIAFQDGLLSISHSHSAGIMFVQTLTFTAACGTLIALAFQRYLAIVRPLENKKRRTVKNANILQTLVWTVSIAMGVTVAALESDSASHVIAEGFSLYQATFFFSLLILSIIVCYIAIFRSVRERELVEGGRVARWQQKRNMRMLRMVNMLVLVFVITRGFWLIYGLYANHTTPLEVGDDKLFHDVMIQIVARMGCAVNSALNPVIYGMLTPDFHRHLVQIIFHPFAASKPQRRGTMEGREEKVSL</sequence>
<feature type="transmembrane region" description="Helical" evidence="9">
    <location>
        <begin position="12"/>
        <end position="36"/>
    </location>
</feature>
<dbReference type="GO" id="GO:0042923">
    <property type="term" value="F:neuropeptide binding"/>
    <property type="evidence" value="ECO:0000318"/>
    <property type="project" value="GO_Central"/>
</dbReference>
<keyword evidence="2" id="KW-1003">Cell membrane</keyword>
<keyword evidence="7" id="KW-0675">Receptor</keyword>
<feature type="domain" description="G-protein coupled receptors family 1 profile" evidence="10">
    <location>
        <begin position="1"/>
        <end position="238"/>
    </location>
</feature>
<reference evidence="11" key="2">
    <citation type="submission" date="2021-01" db="UniProtKB">
        <authorList>
            <consortium name="EnsemblMetazoa"/>
        </authorList>
    </citation>
    <scope>IDENTIFICATION</scope>
</reference>
<dbReference type="GeneID" id="115918536"/>
<evidence type="ECO:0000256" key="3">
    <source>
        <dbReference type="ARBA" id="ARBA00022692"/>
    </source>
</evidence>
<dbReference type="Gene3D" id="1.20.1070.10">
    <property type="entry name" value="Rhodopsin 7-helix transmembrane proteins"/>
    <property type="match status" value="1"/>
</dbReference>
<evidence type="ECO:0000313" key="11">
    <source>
        <dbReference type="EnsemblMetazoa" id="XP_030837940"/>
    </source>
</evidence>
<comment type="subcellular location">
    <subcellularLocation>
        <location evidence="1">Cell membrane</location>
        <topology evidence="1">Multi-pass membrane protein</topology>
    </subcellularLocation>
</comment>
<evidence type="ECO:0000256" key="6">
    <source>
        <dbReference type="ARBA" id="ARBA00023136"/>
    </source>
</evidence>
<organism evidence="11 12">
    <name type="scientific">Strongylocentrotus purpuratus</name>
    <name type="common">Purple sea urchin</name>
    <dbReference type="NCBI Taxonomy" id="7668"/>
    <lineage>
        <taxon>Eukaryota</taxon>
        <taxon>Metazoa</taxon>
        <taxon>Echinodermata</taxon>
        <taxon>Eleutherozoa</taxon>
        <taxon>Echinozoa</taxon>
        <taxon>Echinoidea</taxon>
        <taxon>Euechinoidea</taxon>
        <taxon>Echinacea</taxon>
        <taxon>Camarodonta</taxon>
        <taxon>Echinidea</taxon>
        <taxon>Strongylocentrotidae</taxon>
        <taxon>Strongylocentrotus</taxon>
    </lineage>
</organism>
<evidence type="ECO:0000313" key="12">
    <source>
        <dbReference type="Proteomes" id="UP000007110"/>
    </source>
</evidence>
<dbReference type="AlphaFoldDB" id="A0A7M7NL69"/>
<dbReference type="RefSeq" id="XP_030837940.1">
    <property type="nucleotide sequence ID" value="XM_030982080.1"/>
</dbReference>
<dbReference type="GO" id="GO:0043005">
    <property type="term" value="C:neuron projection"/>
    <property type="evidence" value="ECO:0000318"/>
    <property type="project" value="GO_Central"/>
</dbReference>
<dbReference type="KEGG" id="spu:115918536"/>
<feature type="transmembrane region" description="Helical" evidence="9">
    <location>
        <begin position="92"/>
        <end position="113"/>
    </location>
</feature>
<protein>
    <recommendedName>
        <fullName evidence="10">G-protein coupled receptors family 1 profile domain-containing protein</fullName>
    </recommendedName>
</protein>
<keyword evidence="5" id="KW-0297">G-protein coupled receptor</keyword>
<feature type="transmembrane region" description="Helical" evidence="9">
    <location>
        <begin position="48"/>
        <end position="71"/>
    </location>
</feature>
<keyword evidence="12" id="KW-1185">Reference proteome</keyword>
<evidence type="ECO:0000256" key="1">
    <source>
        <dbReference type="ARBA" id="ARBA00004651"/>
    </source>
</evidence>
<dbReference type="PANTHER" id="PTHR24229:SF40">
    <property type="entry name" value="ALLATOSTATIN C RECEPTOR 1-RELATED"/>
    <property type="match status" value="1"/>
</dbReference>
<dbReference type="SUPFAM" id="SSF81321">
    <property type="entry name" value="Family A G protein-coupled receptor-like"/>
    <property type="match status" value="1"/>
</dbReference>
<dbReference type="PROSITE" id="PS50262">
    <property type="entry name" value="G_PROTEIN_RECEP_F1_2"/>
    <property type="match status" value="1"/>
</dbReference>
<dbReference type="InParanoid" id="A0A7M7NL69"/>
<evidence type="ECO:0000256" key="9">
    <source>
        <dbReference type="SAM" id="Phobius"/>
    </source>
</evidence>
<dbReference type="PRINTS" id="PR00237">
    <property type="entry name" value="GPCRRHODOPSN"/>
</dbReference>
<keyword evidence="3 9" id="KW-0812">Transmembrane</keyword>
<dbReference type="GO" id="GO:0004930">
    <property type="term" value="F:G protein-coupled receptor activity"/>
    <property type="evidence" value="ECO:0000318"/>
    <property type="project" value="GO_Central"/>
</dbReference>
<dbReference type="InterPro" id="IPR017452">
    <property type="entry name" value="GPCR_Rhodpsn_7TM"/>
</dbReference>
<evidence type="ECO:0000256" key="4">
    <source>
        <dbReference type="ARBA" id="ARBA00022989"/>
    </source>
</evidence>
<name>A0A7M7NL69_STRPU</name>
<feature type="transmembrane region" description="Helical" evidence="9">
    <location>
        <begin position="219"/>
        <end position="241"/>
    </location>
</feature>
<dbReference type="Proteomes" id="UP000007110">
    <property type="component" value="Unassembled WGS sequence"/>
</dbReference>
<dbReference type="EnsemblMetazoa" id="XM_030982080">
    <property type="protein sequence ID" value="XP_030837940"/>
    <property type="gene ID" value="LOC115918536"/>
</dbReference>
<accession>A0A7M7NL69</accession>
<keyword evidence="8" id="KW-0807">Transducer</keyword>
<evidence type="ECO:0000259" key="10">
    <source>
        <dbReference type="PROSITE" id="PS50262"/>
    </source>
</evidence>
<reference evidence="12" key="1">
    <citation type="submission" date="2015-02" db="EMBL/GenBank/DDBJ databases">
        <title>Genome sequencing for Strongylocentrotus purpuratus.</title>
        <authorList>
            <person name="Murali S."/>
            <person name="Liu Y."/>
            <person name="Vee V."/>
            <person name="English A."/>
            <person name="Wang M."/>
            <person name="Skinner E."/>
            <person name="Han Y."/>
            <person name="Muzny D.M."/>
            <person name="Worley K.C."/>
            <person name="Gibbs R.A."/>
        </authorList>
    </citation>
    <scope>NUCLEOTIDE SEQUENCE</scope>
</reference>
<feature type="transmembrane region" description="Helical" evidence="9">
    <location>
        <begin position="175"/>
        <end position="199"/>
    </location>
</feature>
<feature type="transmembrane region" description="Helical" evidence="9">
    <location>
        <begin position="133"/>
        <end position="154"/>
    </location>
</feature>
<evidence type="ECO:0000256" key="2">
    <source>
        <dbReference type="ARBA" id="ARBA00022475"/>
    </source>
</evidence>
<dbReference type="CDD" id="cd00637">
    <property type="entry name" value="7tm_classA_rhodopsin-like"/>
    <property type="match status" value="1"/>
</dbReference>
<dbReference type="Pfam" id="PF00001">
    <property type="entry name" value="7tm_1"/>
    <property type="match status" value="1"/>
</dbReference>
<keyword evidence="6 9" id="KW-0472">Membrane</keyword>
<dbReference type="GO" id="GO:0005886">
    <property type="term" value="C:plasma membrane"/>
    <property type="evidence" value="ECO:0000318"/>
    <property type="project" value="GO_Central"/>
</dbReference>
<dbReference type="OMA" id="NMRMLRM"/>
<dbReference type="GO" id="GO:0007218">
    <property type="term" value="P:neuropeptide signaling pathway"/>
    <property type="evidence" value="ECO:0000318"/>
    <property type="project" value="GO_Central"/>
</dbReference>
<dbReference type="InterPro" id="IPR000276">
    <property type="entry name" value="GPCR_Rhodpsn"/>
</dbReference>
<evidence type="ECO:0000256" key="5">
    <source>
        <dbReference type="ARBA" id="ARBA00023040"/>
    </source>
</evidence>
<proteinExistence type="predicted"/>
<keyword evidence="4 9" id="KW-1133">Transmembrane helix</keyword>
<evidence type="ECO:0000256" key="8">
    <source>
        <dbReference type="ARBA" id="ARBA00023224"/>
    </source>
</evidence>